<dbReference type="STRING" id="419479.SAMN04488563_2503"/>
<feature type="region of interest" description="Disordered" evidence="1">
    <location>
        <begin position="709"/>
        <end position="728"/>
    </location>
</feature>
<evidence type="ECO:0000313" key="4">
    <source>
        <dbReference type="Proteomes" id="UP000182977"/>
    </source>
</evidence>
<dbReference type="InterPro" id="IPR015943">
    <property type="entry name" value="WD40/YVTN_repeat-like_dom_sf"/>
</dbReference>
<feature type="signal peptide" evidence="2">
    <location>
        <begin position="1"/>
        <end position="19"/>
    </location>
</feature>
<gene>
    <name evidence="3" type="ORF">SAMN04488563_2503</name>
</gene>
<accession>A0A1H2JB25</accession>
<evidence type="ECO:0000313" key="3">
    <source>
        <dbReference type="EMBL" id="SDU53633.1"/>
    </source>
</evidence>
<dbReference type="Proteomes" id="UP000182977">
    <property type="component" value="Chromosome I"/>
</dbReference>
<evidence type="ECO:0008006" key="5">
    <source>
        <dbReference type="Google" id="ProtNLM"/>
    </source>
</evidence>
<evidence type="ECO:0000256" key="2">
    <source>
        <dbReference type="SAM" id="SignalP"/>
    </source>
</evidence>
<evidence type="ECO:0000256" key="1">
    <source>
        <dbReference type="SAM" id="MobiDB-lite"/>
    </source>
</evidence>
<dbReference type="CDD" id="cd15482">
    <property type="entry name" value="Sialidase_non-viral"/>
    <property type="match status" value="3"/>
</dbReference>
<feature type="chain" id="PRO_5038894348" description="BNR repeat-like domain-containing protein" evidence="2">
    <location>
        <begin position="20"/>
        <end position="826"/>
    </location>
</feature>
<dbReference type="SUPFAM" id="SSF50939">
    <property type="entry name" value="Sialidases"/>
    <property type="match status" value="1"/>
</dbReference>
<proteinExistence type="predicted"/>
<keyword evidence="4" id="KW-1185">Reference proteome</keyword>
<dbReference type="InterPro" id="IPR036278">
    <property type="entry name" value="Sialidase_sf"/>
</dbReference>
<keyword evidence="2" id="KW-0732">Signal</keyword>
<reference evidence="4" key="1">
    <citation type="submission" date="2016-10" db="EMBL/GenBank/DDBJ databases">
        <authorList>
            <person name="Varghese N."/>
            <person name="Submissions S."/>
        </authorList>
    </citation>
    <scope>NUCLEOTIDE SEQUENCE [LARGE SCALE GENOMIC DNA]</scope>
    <source>
        <strain evidence="4">DSM 45079</strain>
    </source>
</reference>
<dbReference type="Gene3D" id="2.130.10.10">
    <property type="entry name" value="YVTN repeat-like/Quinoprotein amine dehydrogenase"/>
    <property type="match status" value="2"/>
</dbReference>
<dbReference type="EMBL" id="LT629791">
    <property type="protein sequence ID" value="SDU53633.1"/>
    <property type="molecule type" value="Genomic_DNA"/>
</dbReference>
<dbReference type="SUPFAM" id="SSF110296">
    <property type="entry name" value="Oligoxyloglucan reducing end-specific cellobiohydrolase"/>
    <property type="match status" value="1"/>
</dbReference>
<dbReference type="AlphaFoldDB" id="A0A1H2JB25"/>
<name>A0A1H2JB25_9ACTN</name>
<organism evidence="3 4">
    <name type="scientific">Jiangella alkaliphila</name>
    <dbReference type="NCBI Taxonomy" id="419479"/>
    <lineage>
        <taxon>Bacteria</taxon>
        <taxon>Bacillati</taxon>
        <taxon>Actinomycetota</taxon>
        <taxon>Actinomycetes</taxon>
        <taxon>Jiangellales</taxon>
        <taxon>Jiangellaceae</taxon>
        <taxon>Jiangella</taxon>
    </lineage>
</organism>
<protein>
    <recommendedName>
        <fullName evidence="5">BNR repeat-like domain-containing protein</fullName>
    </recommendedName>
</protein>
<sequence length="826" mass="84254">MRRALRPIVAGLVMLPLVACSGEQEDCCSPDPNDVPRVLTANVERVLPADGSPLIPGPGDERLELAAATSAGGEVVAVGRRRDAGDQSEAALLRSADGREWTATYLPGPVAGGTLAAVAPAGDDVLAFGNDADGAPVAVRVTADAAEPAEPVELPLPATEDGDRPARVRAAVTTGDRVVLAAVSVEGGDDPQNASAVLHVLASEDDGATWTALELPDELRVVGTGPAMLEQATPGEIGLAAYDGAPVLSVGLPGADGVVTTLWRGDEAGAEWTSLGTAADLFEGEALDLLHGHGDTLLAFTRAGTDASAWRSDDGGGTFARVDAGPAAFGGGGRQIVDAAVTLESGVLVVAGRTEGEVFNGRRPSALELWVTDDLETWRRSLDDPELAGGGRQQTAGLAAVGDEVVVVGSDQRRPADDEAEVAAAPLATHGASWIVVIADGPAEPPVEVTPLEVTGFAAGATVTRVVAAADGLIAAGSTSTGDDHDVPAVWTSPDGVAWTPVEAPALQDVTGTIEGLTVTEDGGVVAVGQVTGPDPDDDADDRLGVWTSPDGAEWARVDLTDLVYAGAVGYSVTQAGDAIVAVGTSEPEGRGYRDVGIWRSTDLGATWAAVPTAEEPFRAQEIEVLFGVGVRLDGTIVAVGHTGEPLQSPGGGYSYSPQAYALESADGQTWETVPAPFDGADFAELYLAQRIGDDFLVAGTAGLPLDLPNEDDTVSTSGAARADGDGDDWAVSEQRFRSRPVVRAAVPSTTAGTVVVGEWWRGGAGQDPLIAVEREGALFPVDGDLLDERETAAVGAAELGEQVVVLGMDTTDDAPAVVGWSLAFP</sequence>